<sequence length="338" mass="36550">MKITALDIRQKTFERAFRGVDKDEVDGFLLTLSQQWERMTDENRELRRQLDQAQQDVQRMREVETSLYRTLKTAEDTSSSMVDQAQKEAELKVREAQMEAEQLLSEARQKARAVVDDAYQQADKAIADMQQEVQSLGQEHQRLEGLYDGLVRDLQQLAGAVQQKADKAKERPRGGAAAILSKAASVKVVREEPASPATEPSSMYVPAPAASSSAASIPATAPAVGSGFGDARPRAIGFEPNGPQPGKQPQPGSPSHPEISPKEPYENPGVAEPGRIHQPEPATVPNAPEPYIPTPAPDVQPVTPSSPEIAPPAPTPHPGYAAAPAVAAEAEKSFFDEI</sequence>
<accession>A0A431U3K0</accession>
<keyword evidence="6" id="KW-0131">Cell cycle</keyword>
<dbReference type="PANTHER" id="PTHR35794:SF2">
    <property type="entry name" value="CELL DIVISION PROTEIN DIVIVA"/>
    <property type="match status" value="1"/>
</dbReference>
<dbReference type="EMBL" id="RXOF01000005">
    <property type="protein sequence ID" value="RTQ50189.1"/>
    <property type="molecule type" value="Genomic_DNA"/>
</dbReference>
<evidence type="ECO:0000256" key="4">
    <source>
        <dbReference type="ARBA" id="ARBA00022618"/>
    </source>
</evidence>
<keyword evidence="3" id="KW-0963">Cytoplasm</keyword>
<evidence type="ECO:0000256" key="1">
    <source>
        <dbReference type="ARBA" id="ARBA00004496"/>
    </source>
</evidence>
<dbReference type="GO" id="GO:0051301">
    <property type="term" value="P:cell division"/>
    <property type="evidence" value="ECO:0007669"/>
    <property type="project" value="UniProtKB-KW"/>
</dbReference>
<dbReference type="InterPro" id="IPR007793">
    <property type="entry name" value="DivIVA_fam"/>
</dbReference>
<dbReference type="AlphaFoldDB" id="A0A431U3K0"/>
<dbReference type="OrthoDB" id="9815492at2"/>
<evidence type="ECO:0000256" key="6">
    <source>
        <dbReference type="ARBA" id="ARBA00023306"/>
    </source>
</evidence>
<dbReference type="InterPro" id="IPR019933">
    <property type="entry name" value="DivIVA_domain"/>
</dbReference>
<keyword evidence="10" id="KW-1185">Reference proteome</keyword>
<dbReference type="PANTHER" id="PTHR35794">
    <property type="entry name" value="CELL DIVISION PROTEIN DIVIVA"/>
    <property type="match status" value="1"/>
</dbReference>
<keyword evidence="5 7" id="KW-0175">Coiled coil</keyword>
<evidence type="ECO:0000313" key="9">
    <source>
        <dbReference type="EMBL" id="RTQ50189.1"/>
    </source>
</evidence>
<comment type="subcellular location">
    <subcellularLocation>
        <location evidence="1">Cytoplasm</location>
    </subcellularLocation>
</comment>
<name>A0A431U3K0_9BACT</name>
<feature type="compositionally biased region" description="Low complexity" evidence="8">
    <location>
        <begin position="200"/>
        <end position="223"/>
    </location>
</feature>
<dbReference type="Gene3D" id="6.10.250.660">
    <property type="match status" value="1"/>
</dbReference>
<keyword evidence="4" id="KW-0132">Cell division</keyword>
<evidence type="ECO:0000256" key="8">
    <source>
        <dbReference type="SAM" id="MobiDB-lite"/>
    </source>
</evidence>
<proteinExistence type="inferred from homology"/>
<organism evidence="9 10">
    <name type="scientific">Hymenobacter gummosus</name>
    <dbReference type="NCBI Taxonomy" id="1776032"/>
    <lineage>
        <taxon>Bacteria</taxon>
        <taxon>Pseudomonadati</taxon>
        <taxon>Bacteroidota</taxon>
        <taxon>Cytophagia</taxon>
        <taxon>Cytophagales</taxon>
        <taxon>Hymenobacteraceae</taxon>
        <taxon>Hymenobacter</taxon>
    </lineage>
</organism>
<dbReference type="Proteomes" id="UP000282184">
    <property type="component" value="Unassembled WGS sequence"/>
</dbReference>
<gene>
    <name evidence="9" type="ORF">EJV47_11180</name>
</gene>
<dbReference type="NCBIfam" id="TIGR03544">
    <property type="entry name" value="DivI1A_domain"/>
    <property type="match status" value="1"/>
</dbReference>
<dbReference type="GO" id="GO:0005737">
    <property type="term" value="C:cytoplasm"/>
    <property type="evidence" value="ECO:0007669"/>
    <property type="project" value="UniProtKB-SubCell"/>
</dbReference>
<protein>
    <submittedName>
        <fullName evidence="9">DivIVA domain-containing protein</fullName>
    </submittedName>
</protein>
<evidence type="ECO:0000256" key="5">
    <source>
        <dbReference type="ARBA" id="ARBA00023054"/>
    </source>
</evidence>
<dbReference type="Pfam" id="PF05103">
    <property type="entry name" value="DivIVA"/>
    <property type="match status" value="1"/>
</dbReference>
<evidence type="ECO:0000313" key="10">
    <source>
        <dbReference type="Proteomes" id="UP000282184"/>
    </source>
</evidence>
<feature type="compositionally biased region" description="Pro residues" evidence="8">
    <location>
        <begin position="287"/>
        <end position="298"/>
    </location>
</feature>
<comment type="similarity">
    <text evidence="2">Belongs to the DivIVA family.</text>
</comment>
<evidence type="ECO:0000256" key="7">
    <source>
        <dbReference type="SAM" id="Coils"/>
    </source>
</evidence>
<feature type="region of interest" description="Disordered" evidence="8">
    <location>
        <begin position="185"/>
        <end position="320"/>
    </location>
</feature>
<comment type="caution">
    <text evidence="9">The sequence shown here is derived from an EMBL/GenBank/DDBJ whole genome shotgun (WGS) entry which is preliminary data.</text>
</comment>
<reference evidence="9 10" key="1">
    <citation type="submission" date="2018-12" db="EMBL/GenBank/DDBJ databases">
        <title>Hymenobacter gummosus sp. nov., isolated from a spring.</title>
        <authorList>
            <person name="Nie L."/>
        </authorList>
    </citation>
    <scope>NUCLEOTIDE SEQUENCE [LARGE SCALE GENOMIC DNA]</scope>
    <source>
        <strain evidence="9 10">KCTC 52166</strain>
    </source>
</reference>
<feature type="compositionally biased region" description="Pro residues" evidence="8">
    <location>
        <begin position="242"/>
        <end position="254"/>
    </location>
</feature>
<feature type="coiled-coil region" evidence="7">
    <location>
        <begin position="29"/>
        <end position="171"/>
    </location>
</feature>
<evidence type="ECO:0000256" key="3">
    <source>
        <dbReference type="ARBA" id="ARBA00022490"/>
    </source>
</evidence>
<evidence type="ECO:0000256" key="2">
    <source>
        <dbReference type="ARBA" id="ARBA00009008"/>
    </source>
</evidence>
<dbReference type="RefSeq" id="WP_126693239.1">
    <property type="nucleotide sequence ID" value="NZ_RXOF01000005.1"/>
</dbReference>
<dbReference type="Gene3D" id="1.20.5.2950">
    <property type="match status" value="1"/>
</dbReference>